<keyword evidence="14" id="KW-0540">Nuclease</keyword>
<evidence type="ECO:0000313" key="14">
    <source>
        <dbReference type="EMBL" id="MBU2692135.1"/>
    </source>
</evidence>
<dbReference type="PANTHER" id="PTHR10359">
    <property type="entry name" value="A/G-SPECIFIC ADENINE GLYCOSYLASE/ENDONUCLEASE III"/>
    <property type="match status" value="1"/>
</dbReference>
<dbReference type="GO" id="GO:0051539">
    <property type="term" value="F:4 iron, 4 sulfur cluster binding"/>
    <property type="evidence" value="ECO:0007669"/>
    <property type="project" value="UniProtKB-UniRule"/>
</dbReference>
<comment type="function">
    <text evidence="12">DNA repair enzyme that has both DNA N-glycosylase activity and AP-lyase activity. The DNA N-glycosylase activity releases various damaged pyrimidines from DNA by cleaving the N-glycosidic bond, leaving an AP (apurinic/apyrimidinic) site. The AP-lyase activity cleaves the phosphodiester bond 3' to the AP site by a beta-elimination, leaving a 3'-terminal unsaturated sugar and a product with a terminal 5'-phosphate.</text>
</comment>
<evidence type="ECO:0000256" key="3">
    <source>
        <dbReference type="ARBA" id="ARBA00022723"/>
    </source>
</evidence>
<keyword evidence="11 12" id="KW-0326">Glycosidase</keyword>
<evidence type="ECO:0000256" key="9">
    <source>
        <dbReference type="ARBA" id="ARBA00023204"/>
    </source>
</evidence>
<feature type="binding site" evidence="12">
    <location>
        <position position="202"/>
    </location>
    <ligand>
        <name>[4Fe-4S] cluster</name>
        <dbReference type="ChEBI" id="CHEBI:49883"/>
    </ligand>
</feature>
<dbReference type="InterPro" id="IPR003265">
    <property type="entry name" value="HhH-GPD_domain"/>
</dbReference>
<comment type="cofactor">
    <cofactor evidence="12">
        <name>[4Fe-4S] cluster</name>
        <dbReference type="ChEBI" id="CHEBI:49883"/>
    </cofactor>
    <text evidence="12">Binds 1 [4Fe-4S] cluster.</text>
</comment>
<evidence type="ECO:0000256" key="7">
    <source>
        <dbReference type="ARBA" id="ARBA00023014"/>
    </source>
</evidence>
<dbReference type="CDD" id="cd00056">
    <property type="entry name" value="ENDO3c"/>
    <property type="match status" value="1"/>
</dbReference>
<dbReference type="SUPFAM" id="SSF48150">
    <property type="entry name" value="DNA-glycosylase"/>
    <property type="match status" value="1"/>
</dbReference>
<keyword evidence="10 12" id="KW-0456">Lyase</keyword>
<keyword evidence="7 12" id="KW-0411">Iron-sulfur</keyword>
<reference evidence="14" key="1">
    <citation type="submission" date="2021-05" db="EMBL/GenBank/DDBJ databases">
        <title>Energy efficiency and biological interactions define the core microbiome of deep oligotrophic groundwater.</title>
        <authorList>
            <person name="Mehrshad M."/>
            <person name="Lopez-Fernandez M."/>
            <person name="Bell E."/>
            <person name="Bernier-Latmani R."/>
            <person name="Bertilsson S."/>
            <person name="Dopson M."/>
        </authorList>
    </citation>
    <scope>NUCLEOTIDE SEQUENCE</scope>
    <source>
        <strain evidence="14">Modern_marine.mb.64</strain>
    </source>
</reference>
<evidence type="ECO:0000256" key="6">
    <source>
        <dbReference type="ARBA" id="ARBA00023004"/>
    </source>
</evidence>
<evidence type="ECO:0000259" key="13">
    <source>
        <dbReference type="SMART" id="SM00478"/>
    </source>
</evidence>
<proteinExistence type="inferred from homology"/>
<keyword evidence="9 12" id="KW-0234">DNA repair</keyword>
<dbReference type="Pfam" id="PF00730">
    <property type="entry name" value="HhH-GPD"/>
    <property type="match status" value="1"/>
</dbReference>
<dbReference type="InterPro" id="IPR005759">
    <property type="entry name" value="Nth"/>
</dbReference>
<dbReference type="PROSITE" id="PS00764">
    <property type="entry name" value="ENDONUCLEASE_III_1"/>
    <property type="match status" value="1"/>
</dbReference>
<keyword evidence="14" id="KW-0255">Endonuclease</keyword>
<dbReference type="NCBIfam" id="TIGR01083">
    <property type="entry name" value="nth"/>
    <property type="match status" value="1"/>
</dbReference>
<keyword evidence="6 12" id="KW-0408">Iron</keyword>
<feature type="binding site" evidence="12">
    <location>
        <position position="209"/>
    </location>
    <ligand>
        <name>[4Fe-4S] cluster</name>
        <dbReference type="ChEBI" id="CHEBI:49883"/>
    </ligand>
</feature>
<feature type="binding site" evidence="12">
    <location>
        <position position="218"/>
    </location>
    <ligand>
        <name>[4Fe-4S] cluster</name>
        <dbReference type="ChEBI" id="CHEBI:49883"/>
    </ligand>
</feature>
<dbReference type="Proteomes" id="UP000777784">
    <property type="component" value="Unassembled WGS sequence"/>
</dbReference>
<dbReference type="Gene3D" id="1.10.340.30">
    <property type="entry name" value="Hypothetical protein, domain 2"/>
    <property type="match status" value="1"/>
</dbReference>
<dbReference type="InterPro" id="IPR011257">
    <property type="entry name" value="DNA_glycosylase"/>
</dbReference>
<dbReference type="FunFam" id="1.10.1670.10:FF:000001">
    <property type="entry name" value="Endonuclease III"/>
    <property type="match status" value="1"/>
</dbReference>
<protein>
    <recommendedName>
        <fullName evidence="12">Endonuclease III</fullName>
        <ecNumber evidence="12">4.2.99.18</ecNumber>
    </recommendedName>
    <alternativeName>
        <fullName evidence="12">DNA-(apurinic or apyrimidinic site) lyase</fullName>
    </alternativeName>
</protein>
<keyword evidence="5 12" id="KW-0378">Hydrolase</keyword>
<dbReference type="PANTHER" id="PTHR10359:SF18">
    <property type="entry name" value="ENDONUCLEASE III"/>
    <property type="match status" value="1"/>
</dbReference>
<dbReference type="GO" id="GO:0046872">
    <property type="term" value="F:metal ion binding"/>
    <property type="evidence" value="ECO:0007669"/>
    <property type="project" value="UniProtKB-KW"/>
</dbReference>
<keyword evidence="2 12" id="KW-0004">4Fe-4S</keyword>
<dbReference type="GO" id="GO:0006285">
    <property type="term" value="P:base-excision repair, AP site formation"/>
    <property type="evidence" value="ECO:0007669"/>
    <property type="project" value="TreeGrafter"/>
</dbReference>
<accession>A0A948RW52</accession>
<dbReference type="HAMAP" id="MF_00942">
    <property type="entry name" value="Nth"/>
    <property type="match status" value="1"/>
</dbReference>
<dbReference type="PIRSF" id="PIRSF001435">
    <property type="entry name" value="Nth"/>
    <property type="match status" value="1"/>
</dbReference>
<dbReference type="AlphaFoldDB" id="A0A948RW52"/>
<dbReference type="PROSITE" id="PS01155">
    <property type="entry name" value="ENDONUCLEASE_III_2"/>
    <property type="match status" value="1"/>
</dbReference>
<dbReference type="GO" id="GO:0019104">
    <property type="term" value="F:DNA N-glycosylase activity"/>
    <property type="evidence" value="ECO:0007669"/>
    <property type="project" value="UniProtKB-UniRule"/>
</dbReference>
<dbReference type="FunFam" id="1.10.340.30:FF:000001">
    <property type="entry name" value="Endonuclease III"/>
    <property type="match status" value="1"/>
</dbReference>
<dbReference type="InterPro" id="IPR004035">
    <property type="entry name" value="Endouclease-III_FeS-bd_BS"/>
</dbReference>
<keyword evidence="8 12" id="KW-0238">DNA-binding</keyword>
<evidence type="ECO:0000256" key="10">
    <source>
        <dbReference type="ARBA" id="ARBA00023239"/>
    </source>
</evidence>
<gene>
    <name evidence="12 14" type="primary">nth</name>
    <name evidence="14" type="ORF">KJ970_14535</name>
</gene>
<evidence type="ECO:0000256" key="2">
    <source>
        <dbReference type="ARBA" id="ARBA00022485"/>
    </source>
</evidence>
<dbReference type="GO" id="GO:0003677">
    <property type="term" value="F:DNA binding"/>
    <property type="evidence" value="ECO:0007669"/>
    <property type="project" value="UniProtKB-UniRule"/>
</dbReference>
<dbReference type="InterPro" id="IPR023170">
    <property type="entry name" value="HhH_base_excis_C"/>
</dbReference>
<evidence type="ECO:0000256" key="4">
    <source>
        <dbReference type="ARBA" id="ARBA00022763"/>
    </source>
</evidence>
<name>A0A948RW52_UNCEI</name>
<evidence type="ECO:0000256" key="1">
    <source>
        <dbReference type="ARBA" id="ARBA00008343"/>
    </source>
</evidence>
<dbReference type="InterPro" id="IPR004036">
    <property type="entry name" value="Endonuclease-III-like_CS2"/>
</dbReference>
<comment type="similarity">
    <text evidence="1 12">Belongs to the Nth/MutY family.</text>
</comment>
<feature type="domain" description="HhH-GPD" evidence="13">
    <location>
        <begin position="53"/>
        <end position="200"/>
    </location>
</feature>
<keyword evidence="3 12" id="KW-0479">Metal-binding</keyword>
<dbReference type="SMART" id="SM00478">
    <property type="entry name" value="ENDO3c"/>
    <property type="match status" value="1"/>
</dbReference>
<dbReference type="InterPro" id="IPR000445">
    <property type="entry name" value="HhH_motif"/>
</dbReference>
<keyword evidence="4 12" id="KW-0227">DNA damage</keyword>
<comment type="catalytic activity">
    <reaction evidence="12">
        <text>2'-deoxyribonucleotide-(2'-deoxyribose 5'-phosphate)-2'-deoxyribonucleotide-DNA = a 3'-end 2'-deoxyribonucleotide-(2,3-dehydro-2,3-deoxyribose 5'-phosphate)-DNA + a 5'-end 5'-phospho-2'-deoxyribonucleoside-DNA + H(+)</text>
        <dbReference type="Rhea" id="RHEA:66592"/>
        <dbReference type="Rhea" id="RHEA-COMP:13180"/>
        <dbReference type="Rhea" id="RHEA-COMP:16897"/>
        <dbReference type="Rhea" id="RHEA-COMP:17067"/>
        <dbReference type="ChEBI" id="CHEBI:15378"/>
        <dbReference type="ChEBI" id="CHEBI:136412"/>
        <dbReference type="ChEBI" id="CHEBI:157695"/>
        <dbReference type="ChEBI" id="CHEBI:167181"/>
        <dbReference type="EC" id="4.2.99.18"/>
    </reaction>
</comment>
<sequence>MTPKGSAWVPTPPSPAEKKRALRLHRVLAKAYPDTRCFLNFTNPWELLVATILSAQCTDARVNMVTPNLFKELPSVEKAAKVNPARLEKLIHSTGFYKNKSKSIKGAAQQLIERFDGKMPETLEELVTLPGVGRKTANVILGNAFGIPGITVDTHVRRVSQRLDFTKETDPDRIEQDLMLRIPQKEWTDFSHRTILHGRTVCDSRKPKCEDCPLLRDCPYPQSHP</sequence>
<comment type="caution">
    <text evidence="14">The sequence shown here is derived from an EMBL/GenBank/DDBJ whole genome shotgun (WGS) entry which is preliminary data.</text>
</comment>
<evidence type="ECO:0000256" key="8">
    <source>
        <dbReference type="ARBA" id="ARBA00023125"/>
    </source>
</evidence>
<dbReference type="GO" id="GO:0140078">
    <property type="term" value="F:class I DNA-(apurinic or apyrimidinic site) endonuclease activity"/>
    <property type="evidence" value="ECO:0007669"/>
    <property type="project" value="UniProtKB-EC"/>
</dbReference>
<evidence type="ECO:0000256" key="11">
    <source>
        <dbReference type="ARBA" id="ARBA00023295"/>
    </source>
</evidence>
<dbReference type="EMBL" id="JAHJDP010000085">
    <property type="protein sequence ID" value="MBU2692135.1"/>
    <property type="molecule type" value="Genomic_DNA"/>
</dbReference>
<dbReference type="EC" id="4.2.99.18" evidence="12"/>
<dbReference type="Pfam" id="PF00633">
    <property type="entry name" value="HHH"/>
    <property type="match status" value="1"/>
</dbReference>
<evidence type="ECO:0000313" key="15">
    <source>
        <dbReference type="Proteomes" id="UP000777784"/>
    </source>
</evidence>
<evidence type="ECO:0000256" key="12">
    <source>
        <dbReference type="HAMAP-Rule" id="MF_00942"/>
    </source>
</evidence>
<organism evidence="14 15">
    <name type="scientific">Eiseniibacteriota bacterium</name>
    <dbReference type="NCBI Taxonomy" id="2212470"/>
    <lineage>
        <taxon>Bacteria</taxon>
        <taxon>Candidatus Eiseniibacteriota</taxon>
    </lineage>
</organism>
<dbReference type="Gene3D" id="1.10.1670.10">
    <property type="entry name" value="Helix-hairpin-Helix base-excision DNA repair enzymes (C-terminal)"/>
    <property type="match status" value="1"/>
</dbReference>
<evidence type="ECO:0000256" key="5">
    <source>
        <dbReference type="ARBA" id="ARBA00022801"/>
    </source>
</evidence>
<feature type="binding site" evidence="12">
    <location>
        <position position="212"/>
    </location>
    <ligand>
        <name>[4Fe-4S] cluster</name>
        <dbReference type="ChEBI" id="CHEBI:49883"/>
    </ligand>
</feature>